<organism evidence="3 4">
    <name type="scientific">Nitrosotalea sinensis</name>
    <dbReference type="NCBI Taxonomy" id="1499975"/>
    <lineage>
        <taxon>Archaea</taxon>
        <taxon>Nitrososphaerota</taxon>
        <taxon>Nitrososphaeria</taxon>
        <taxon>Nitrosotaleales</taxon>
        <taxon>Nitrosotaleaceae</taxon>
        <taxon>Nitrosotalea</taxon>
    </lineage>
</organism>
<feature type="binding site" evidence="2">
    <location>
        <position position="147"/>
    </location>
    <ligand>
        <name>Zn(2+)</name>
        <dbReference type="ChEBI" id="CHEBI:29105"/>
    </ligand>
</feature>
<dbReference type="AlphaFoldDB" id="A0A2H1EFT3"/>
<reference evidence="4" key="1">
    <citation type="submission" date="2016-12" db="EMBL/GenBank/DDBJ databases">
        <authorList>
            <person name="Herbold C."/>
        </authorList>
    </citation>
    <scope>NUCLEOTIDE SEQUENCE [LARGE SCALE GENOMIC DNA]</scope>
</reference>
<feature type="binding site" evidence="2">
    <location>
        <position position="144"/>
    </location>
    <ligand>
        <name>Zn(2+)</name>
        <dbReference type="ChEBI" id="CHEBI:29105"/>
    </ligand>
</feature>
<keyword evidence="2" id="KW-0963">Cytoplasm</keyword>
<evidence type="ECO:0000256" key="2">
    <source>
        <dbReference type="HAMAP-Rule" id="MF_00975"/>
    </source>
</evidence>
<gene>
    <name evidence="2" type="primary">csl4</name>
    <name evidence="3" type="ORF">NSIN_20250</name>
</gene>
<dbReference type="Gene3D" id="2.40.50.140">
    <property type="entry name" value="Nucleic acid-binding proteins"/>
    <property type="match status" value="1"/>
</dbReference>
<dbReference type="GO" id="GO:0005737">
    <property type="term" value="C:cytoplasm"/>
    <property type="evidence" value="ECO:0007669"/>
    <property type="project" value="UniProtKB-SubCell"/>
</dbReference>
<keyword evidence="4" id="KW-1185">Reference proteome</keyword>
<proteinExistence type="inferred from homology"/>
<dbReference type="InterPro" id="IPR039771">
    <property type="entry name" value="Csl4"/>
</dbReference>
<comment type="function">
    <text evidence="2">Non-catalytic component of the exosome, which is a complex involved in RNA degradation. Increases the RNA binding and the efficiency of RNA degradation. Helpful for the interaction of the exosome with A-poor RNAs.</text>
</comment>
<dbReference type="NCBIfam" id="NF034126">
    <property type="entry name" value="PRK09521.1"/>
    <property type="match status" value="1"/>
</dbReference>
<dbReference type="GO" id="GO:0008270">
    <property type="term" value="F:zinc ion binding"/>
    <property type="evidence" value="ECO:0007669"/>
    <property type="project" value="UniProtKB-UniRule"/>
</dbReference>
<comment type="similarity">
    <text evidence="2">Belongs to the CSL4 family.</text>
</comment>
<dbReference type="InterPro" id="IPR030850">
    <property type="entry name" value="Exosome_Csl4_arc"/>
</dbReference>
<dbReference type="PANTHER" id="PTHR12686:SF8">
    <property type="entry name" value="EXOSOME COMPLEX COMPONENT CSL4"/>
    <property type="match status" value="1"/>
</dbReference>
<dbReference type="SUPFAM" id="SSF110324">
    <property type="entry name" value="Ribosomal L27 protein-like"/>
    <property type="match status" value="1"/>
</dbReference>
<evidence type="ECO:0000313" key="3">
    <source>
        <dbReference type="EMBL" id="SHO44164.1"/>
    </source>
</evidence>
<evidence type="ECO:0000256" key="1">
    <source>
        <dbReference type="ARBA" id="ARBA00022835"/>
    </source>
</evidence>
<dbReference type="GO" id="GO:0000178">
    <property type="term" value="C:exosome (RNase complex)"/>
    <property type="evidence" value="ECO:0007669"/>
    <property type="project" value="UniProtKB-KW"/>
</dbReference>
<name>A0A2H1EFT3_9ARCH</name>
<sequence length="186" mass="20093">MTLSQKPALPGDKIAIIEEFETGENTFDDGQSIRSLVVGTPEFDKTSRIARISGMRRPAVAKSGDVVTGSVAALMNNMFAINILYINGKPTHAGLECICQAKGAKKRILVRVGDIVTAKILSLLNGVIHATISEPELGVLFTQCIKCGAKVIAMSNNIKCIDCGYIEERKLSTRFGNSDFIKFNSN</sequence>
<accession>A0A2H1EFT3</accession>
<keyword evidence="2" id="KW-0862">Zinc</keyword>
<dbReference type="InterPro" id="IPR012340">
    <property type="entry name" value="NA-bd_OB-fold"/>
</dbReference>
<protein>
    <recommendedName>
        <fullName evidence="2">Exosome complex component Csl4</fullName>
    </recommendedName>
</protein>
<dbReference type="SUPFAM" id="SSF50249">
    <property type="entry name" value="Nucleic acid-binding proteins"/>
    <property type="match status" value="1"/>
</dbReference>
<feature type="binding site" evidence="2">
    <location>
        <position position="163"/>
    </location>
    <ligand>
        <name>Zn(2+)</name>
        <dbReference type="ChEBI" id="CHEBI:29105"/>
    </ligand>
</feature>
<dbReference type="GO" id="GO:0006401">
    <property type="term" value="P:RNA catabolic process"/>
    <property type="evidence" value="ECO:0007669"/>
    <property type="project" value="UniProtKB-UniRule"/>
</dbReference>
<keyword evidence="1 2" id="KW-0271">Exosome</keyword>
<feature type="binding site" evidence="2">
    <location>
        <position position="160"/>
    </location>
    <ligand>
        <name>Zn(2+)</name>
        <dbReference type="ChEBI" id="CHEBI:29105"/>
    </ligand>
</feature>
<dbReference type="HAMAP" id="MF_00975">
    <property type="entry name" value="Exosome_Csl4"/>
    <property type="match status" value="1"/>
</dbReference>
<dbReference type="Gene3D" id="2.40.50.100">
    <property type="match status" value="1"/>
</dbReference>
<dbReference type="OrthoDB" id="6768at2157"/>
<comment type="subunit">
    <text evidence="2">Component of the archaeal exosome complex. Forms a trimer of Rrp4 and/or Csl4 subunits. The trimer associates with an hexameric ring-like arrangement composed of 3 Rrp41-Rrp42 heterodimers. Interacts with DnaG.</text>
</comment>
<evidence type="ECO:0000313" key="4">
    <source>
        <dbReference type="Proteomes" id="UP000232412"/>
    </source>
</evidence>
<dbReference type="PANTHER" id="PTHR12686">
    <property type="entry name" value="3'-5' EXORIBONUCLEASE CSL4-RELATED"/>
    <property type="match status" value="1"/>
</dbReference>
<dbReference type="GO" id="GO:0006396">
    <property type="term" value="P:RNA processing"/>
    <property type="evidence" value="ECO:0007669"/>
    <property type="project" value="InterPro"/>
</dbReference>
<keyword evidence="2" id="KW-0479">Metal-binding</keyword>
<dbReference type="Proteomes" id="UP000232412">
    <property type="component" value="Unassembled WGS sequence"/>
</dbReference>
<comment type="subcellular location">
    <subcellularLocation>
        <location evidence="2">Cytoplasm</location>
    </subcellularLocation>
</comment>
<dbReference type="EMBL" id="FRFC01000003">
    <property type="protein sequence ID" value="SHO44164.1"/>
    <property type="molecule type" value="Genomic_DNA"/>
</dbReference>